<dbReference type="Proteomes" id="UP000186922">
    <property type="component" value="Unassembled WGS sequence"/>
</dbReference>
<reference evidence="2 3" key="1">
    <citation type="journal article" date="2016" name="Nat. Commun.">
        <title>Extremotolerant tardigrade genome and improved radiotolerance of human cultured cells by tardigrade-unique protein.</title>
        <authorList>
            <person name="Hashimoto T."/>
            <person name="Horikawa D.D."/>
            <person name="Saito Y."/>
            <person name="Kuwahara H."/>
            <person name="Kozuka-Hata H."/>
            <person name="Shin-I T."/>
            <person name="Minakuchi Y."/>
            <person name="Ohishi K."/>
            <person name="Motoyama A."/>
            <person name="Aizu T."/>
            <person name="Enomoto A."/>
            <person name="Kondo K."/>
            <person name="Tanaka S."/>
            <person name="Hara Y."/>
            <person name="Koshikawa S."/>
            <person name="Sagara H."/>
            <person name="Miura T."/>
            <person name="Yokobori S."/>
            <person name="Miyagawa K."/>
            <person name="Suzuki Y."/>
            <person name="Kubo T."/>
            <person name="Oyama M."/>
            <person name="Kohara Y."/>
            <person name="Fujiyama A."/>
            <person name="Arakawa K."/>
            <person name="Katayama T."/>
            <person name="Toyoda A."/>
            <person name="Kunieda T."/>
        </authorList>
    </citation>
    <scope>NUCLEOTIDE SEQUENCE [LARGE SCALE GENOMIC DNA]</scope>
    <source>
        <strain evidence="2 3">YOKOZUNA-1</strain>
    </source>
</reference>
<dbReference type="EMBL" id="BDGG01000001">
    <property type="protein sequence ID" value="GAU89968.1"/>
    <property type="molecule type" value="Genomic_DNA"/>
</dbReference>
<name>A0A1D1UUW6_RAMVA</name>
<protein>
    <submittedName>
        <fullName evidence="2">Uncharacterized protein</fullName>
    </submittedName>
</protein>
<evidence type="ECO:0000313" key="3">
    <source>
        <dbReference type="Proteomes" id="UP000186922"/>
    </source>
</evidence>
<sequence>MITLTTDNIENGNSTTANFSRLKRRVSFAETFELKNYCLEEAGLFEGAAERHQVKDAQQTSPIPPFEINEFGRRYSPEAFHPDLNQSMYGDQMMEQGSFIEDAILFEGPRNSHNRTTSEPVDMSVSRLDQSRFDQSMEMDCSSQAAVHVTHQSALIICSGRNKSEQQDNRGHLVANLGFSQADTSLSAIFHALEDGGSVPDVSVETFVMEEELMAQQEREVQLEERTSLESFLESIDMIQSSDTAGSKPLENQVDMDISVMTFLEPQNDPHDMDISELQSNHGRPIGNFGFNPEDSSLSAIFHALSPAGLLSRNHTQTDVSNETFVTEEELVVQHPSENEEPRERTSLESVLDTIDTHSAGTTPPDDPQVLEASLISQCNLSDEPSLSHMWDTNNQSVFGTLNGTLVEQWSEGKVAEENGEGETNVTFDSENLDVTRFLQKDKEKPNVGEKRVVNENDTFFVSPGLQGTPAGLNETYSPVVPHDVSLMDASTSSSLPDSINQDPIVSEILGKKLFTPVVNTLDNPFQQRLRFFQEQIRTNPQTPTEATSSAFKEDTPRRRASPFTPSKASSPLSNKTFTEPHNLSVHERVTELEKTLSPIDATVSQENSSSDGEEENYENEFVTMIHQQLVRLVSYGIVEPQGIGRWTITVPGERTVLTLLIKIPLTSKEARRGGGADSSHATVPAGRGVCLEMSATEGGSHDGPSAADHASSTCSRLVTNLFRIFVSLCYYSVSSMFFQVLTLRYR</sequence>
<accession>A0A1D1UUW6</accession>
<evidence type="ECO:0000313" key="2">
    <source>
        <dbReference type="EMBL" id="GAU89968.1"/>
    </source>
</evidence>
<feature type="compositionally biased region" description="Polar residues" evidence="1">
    <location>
        <begin position="537"/>
        <end position="551"/>
    </location>
</feature>
<feature type="region of interest" description="Disordered" evidence="1">
    <location>
        <begin position="537"/>
        <end position="582"/>
    </location>
</feature>
<organism evidence="2 3">
    <name type="scientific">Ramazzottius varieornatus</name>
    <name type="common">Water bear</name>
    <name type="synonym">Tardigrade</name>
    <dbReference type="NCBI Taxonomy" id="947166"/>
    <lineage>
        <taxon>Eukaryota</taxon>
        <taxon>Metazoa</taxon>
        <taxon>Ecdysozoa</taxon>
        <taxon>Tardigrada</taxon>
        <taxon>Eutardigrada</taxon>
        <taxon>Parachela</taxon>
        <taxon>Hypsibioidea</taxon>
        <taxon>Ramazzottiidae</taxon>
        <taxon>Ramazzottius</taxon>
    </lineage>
</organism>
<proteinExistence type="predicted"/>
<dbReference type="AlphaFoldDB" id="A0A1D1UUW6"/>
<comment type="caution">
    <text evidence="2">The sequence shown here is derived from an EMBL/GenBank/DDBJ whole genome shotgun (WGS) entry which is preliminary data.</text>
</comment>
<gene>
    <name evidence="2" type="primary">RvY_02453</name>
    <name evidence="2" type="synonym">RvY_02453.1</name>
    <name evidence="2" type="ORF">RvY_02453-1</name>
</gene>
<keyword evidence="3" id="KW-1185">Reference proteome</keyword>
<evidence type="ECO:0000256" key="1">
    <source>
        <dbReference type="SAM" id="MobiDB-lite"/>
    </source>
</evidence>
<feature type="compositionally biased region" description="Polar residues" evidence="1">
    <location>
        <begin position="564"/>
        <end position="582"/>
    </location>
</feature>